<comment type="subcellular location">
    <subcellularLocation>
        <location evidence="1">Cell outer membrane</location>
    </subcellularLocation>
</comment>
<accession>A0A9X1B600</accession>
<evidence type="ECO:0000256" key="2">
    <source>
        <dbReference type="ARBA" id="ARBA00023136"/>
    </source>
</evidence>
<feature type="signal peptide" evidence="4">
    <location>
        <begin position="1"/>
        <end position="24"/>
    </location>
</feature>
<protein>
    <recommendedName>
        <fullName evidence="7">Autotransporter outer membrane beta-barrel domain-containing protein</fullName>
    </recommendedName>
</protein>
<evidence type="ECO:0000313" key="5">
    <source>
        <dbReference type="EMBL" id="MBK1620386.1"/>
    </source>
</evidence>
<name>A0A9X1B600_9GAMM</name>
<evidence type="ECO:0000256" key="3">
    <source>
        <dbReference type="ARBA" id="ARBA00023237"/>
    </source>
</evidence>
<dbReference type="Proteomes" id="UP001138768">
    <property type="component" value="Unassembled WGS sequence"/>
</dbReference>
<evidence type="ECO:0000256" key="1">
    <source>
        <dbReference type="ARBA" id="ARBA00004442"/>
    </source>
</evidence>
<gene>
    <name evidence="5" type="ORF">CKO42_18460</name>
</gene>
<evidence type="ECO:0008006" key="7">
    <source>
        <dbReference type="Google" id="ProtNLM"/>
    </source>
</evidence>
<keyword evidence="6" id="KW-1185">Reference proteome</keyword>
<evidence type="ECO:0000256" key="4">
    <source>
        <dbReference type="SAM" id="SignalP"/>
    </source>
</evidence>
<keyword evidence="4" id="KW-0732">Signal</keyword>
<evidence type="ECO:0000313" key="6">
    <source>
        <dbReference type="Proteomes" id="UP001138768"/>
    </source>
</evidence>
<dbReference type="EMBL" id="NRRY01000038">
    <property type="protein sequence ID" value="MBK1620386.1"/>
    <property type="molecule type" value="Genomic_DNA"/>
</dbReference>
<keyword evidence="2" id="KW-0472">Membrane</keyword>
<proteinExistence type="predicted"/>
<dbReference type="InterPro" id="IPR036942">
    <property type="entry name" value="Beta-barrel_TonB_sf"/>
</dbReference>
<organism evidence="5 6">
    <name type="scientific">Lamprobacter modestohalophilus</name>
    <dbReference type="NCBI Taxonomy" id="1064514"/>
    <lineage>
        <taxon>Bacteria</taxon>
        <taxon>Pseudomonadati</taxon>
        <taxon>Pseudomonadota</taxon>
        <taxon>Gammaproteobacteria</taxon>
        <taxon>Chromatiales</taxon>
        <taxon>Chromatiaceae</taxon>
        <taxon>Lamprobacter</taxon>
    </lineage>
</organism>
<dbReference type="SUPFAM" id="SSF56935">
    <property type="entry name" value="Porins"/>
    <property type="match status" value="1"/>
</dbReference>
<dbReference type="GO" id="GO:0009279">
    <property type="term" value="C:cell outer membrane"/>
    <property type="evidence" value="ECO:0007669"/>
    <property type="project" value="UniProtKB-SubCell"/>
</dbReference>
<dbReference type="AlphaFoldDB" id="A0A9X1B600"/>
<sequence length="303" mass="33032">MGWSRSLFTSLILSSLLASGHALAQPSTNAWRLRLDTGAAHRWQTDINDGGEVELDAWSVRLAADKAVAPDLRLGLAAGYGERHYGFEGETGFAALKPWSDVRQLRLSGSLNWKADERWNLFAIPTIRWFAEEGADLGDGQIGGLLAAASYRVNDRLSIGPGFGIFSELENEVDWFPILAINWKLTENLALRTGSGFAATEGPGLVLDWQPSERWSLLLGARYEKARFRLDDEGVAAAGVGQERSVPVYLGAARSFGSHLRLSLIAGVEFAGELRLEDADGVLIEKSRFDPAPFGGATLDLRF</sequence>
<reference evidence="5 6" key="1">
    <citation type="journal article" date="2020" name="Microorganisms">
        <title>Osmotic Adaptation and Compatible Solute Biosynthesis of Phototrophic Bacteria as Revealed from Genome Analyses.</title>
        <authorList>
            <person name="Imhoff J.F."/>
            <person name="Rahn T."/>
            <person name="Kunzel S."/>
            <person name="Keller A."/>
            <person name="Neulinger S.C."/>
        </authorList>
    </citation>
    <scope>NUCLEOTIDE SEQUENCE [LARGE SCALE GENOMIC DNA]</scope>
    <source>
        <strain evidence="5 6">DSM 25653</strain>
    </source>
</reference>
<dbReference type="Gene3D" id="2.40.170.20">
    <property type="entry name" value="TonB-dependent receptor, beta-barrel domain"/>
    <property type="match status" value="1"/>
</dbReference>
<feature type="chain" id="PRO_5040899213" description="Autotransporter outer membrane beta-barrel domain-containing protein" evidence="4">
    <location>
        <begin position="25"/>
        <end position="303"/>
    </location>
</feature>
<keyword evidence="3" id="KW-0998">Cell outer membrane</keyword>
<dbReference type="RefSeq" id="WP_200247275.1">
    <property type="nucleotide sequence ID" value="NZ_NRRY01000038.1"/>
</dbReference>
<comment type="caution">
    <text evidence="5">The sequence shown here is derived from an EMBL/GenBank/DDBJ whole genome shotgun (WGS) entry which is preliminary data.</text>
</comment>